<dbReference type="RefSeq" id="WP_147105650.1">
    <property type="nucleotide sequence ID" value="NZ_BJVJ01000016.1"/>
</dbReference>
<organism evidence="1 2">
    <name type="scientific">Pseudonocardia sulfidoxydans NBRC 16205</name>
    <dbReference type="NCBI Taxonomy" id="1223511"/>
    <lineage>
        <taxon>Bacteria</taxon>
        <taxon>Bacillati</taxon>
        <taxon>Actinomycetota</taxon>
        <taxon>Actinomycetes</taxon>
        <taxon>Pseudonocardiales</taxon>
        <taxon>Pseudonocardiaceae</taxon>
        <taxon>Pseudonocardia</taxon>
    </lineage>
</organism>
<proteinExistence type="predicted"/>
<keyword evidence="2" id="KW-1185">Reference proteome</keyword>
<protein>
    <submittedName>
        <fullName evidence="1">Uncharacterized protein</fullName>
    </submittedName>
</protein>
<gene>
    <name evidence="1" type="ORF">PSU4_20890</name>
</gene>
<dbReference type="EMBL" id="BJVJ01000016">
    <property type="protein sequence ID" value="GEL23135.1"/>
    <property type="molecule type" value="Genomic_DNA"/>
</dbReference>
<evidence type="ECO:0000313" key="1">
    <source>
        <dbReference type="EMBL" id="GEL23135.1"/>
    </source>
</evidence>
<dbReference type="AlphaFoldDB" id="A0A511DEB9"/>
<comment type="caution">
    <text evidence="1">The sequence shown here is derived from an EMBL/GenBank/DDBJ whole genome shotgun (WGS) entry which is preliminary data.</text>
</comment>
<dbReference type="OrthoDB" id="5351532at2"/>
<dbReference type="Proteomes" id="UP000321685">
    <property type="component" value="Unassembled WGS sequence"/>
</dbReference>
<sequence>MRMRDEECPDCGARNIVDSGMCDIGTVRIRCVGCAGYFLPSTSSGNRTVENVTNAGVPITVWEPAARPST</sequence>
<name>A0A511DEB9_9PSEU</name>
<accession>A0A511DEB9</accession>
<evidence type="ECO:0000313" key="2">
    <source>
        <dbReference type="Proteomes" id="UP000321685"/>
    </source>
</evidence>
<reference evidence="1 2" key="1">
    <citation type="submission" date="2019-07" db="EMBL/GenBank/DDBJ databases">
        <title>Whole genome shotgun sequence of Pseudonocardia sulfidoxydans NBRC 16205.</title>
        <authorList>
            <person name="Hosoyama A."/>
            <person name="Uohara A."/>
            <person name="Ohji S."/>
            <person name="Ichikawa N."/>
        </authorList>
    </citation>
    <scope>NUCLEOTIDE SEQUENCE [LARGE SCALE GENOMIC DNA]</scope>
    <source>
        <strain evidence="1 2">NBRC 16205</strain>
    </source>
</reference>